<accession>A0A3M2RJI6</accession>
<reference evidence="1 2" key="1">
    <citation type="submission" date="2017-06" db="EMBL/GenBank/DDBJ databases">
        <title>Comparative genomic analysis of Ambrosia Fusariam Clade fungi.</title>
        <authorList>
            <person name="Stajich J.E."/>
            <person name="Carrillo J."/>
            <person name="Kijimoto T."/>
            <person name="Eskalen A."/>
            <person name="O'Donnell K."/>
            <person name="Kasson M."/>
        </authorList>
    </citation>
    <scope>NUCLEOTIDE SEQUENCE [LARGE SCALE GENOMIC DNA]</scope>
    <source>
        <strain evidence="1">UCR3666</strain>
    </source>
</reference>
<gene>
    <name evidence="1" type="ORF">CDV36_014002</name>
</gene>
<dbReference type="AlphaFoldDB" id="A0A3M2RJI6"/>
<evidence type="ECO:0000313" key="1">
    <source>
        <dbReference type="EMBL" id="RMJ05319.1"/>
    </source>
</evidence>
<comment type="caution">
    <text evidence="1">The sequence shown here is derived from an EMBL/GenBank/DDBJ whole genome shotgun (WGS) entry which is preliminary data.</text>
</comment>
<proteinExistence type="predicted"/>
<organism evidence="1 2">
    <name type="scientific">Fusarium kuroshium</name>
    <dbReference type="NCBI Taxonomy" id="2010991"/>
    <lineage>
        <taxon>Eukaryota</taxon>
        <taxon>Fungi</taxon>
        <taxon>Dikarya</taxon>
        <taxon>Ascomycota</taxon>
        <taxon>Pezizomycotina</taxon>
        <taxon>Sordariomycetes</taxon>
        <taxon>Hypocreomycetidae</taxon>
        <taxon>Hypocreales</taxon>
        <taxon>Nectriaceae</taxon>
        <taxon>Fusarium</taxon>
        <taxon>Fusarium solani species complex</taxon>
    </lineage>
</organism>
<name>A0A3M2RJI6_9HYPO</name>
<keyword evidence="2" id="KW-1185">Reference proteome</keyword>
<protein>
    <submittedName>
        <fullName evidence="1">Uncharacterized protein</fullName>
    </submittedName>
</protein>
<dbReference type="Proteomes" id="UP000277212">
    <property type="component" value="Unassembled WGS sequence"/>
</dbReference>
<dbReference type="EMBL" id="NKUJ01000419">
    <property type="protein sequence ID" value="RMJ05319.1"/>
    <property type="molecule type" value="Genomic_DNA"/>
</dbReference>
<sequence length="70" mass="8523">MPLLPEVAIELFNCFYNREQERKNLHMGEEQRAPYWEKVRTWTADHLAQALRDFFWEESGLIFDRRAKPP</sequence>
<evidence type="ECO:0000313" key="2">
    <source>
        <dbReference type="Proteomes" id="UP000277212"/>
    </source>
</evidence>